<evidence type="ECO:0000313" key="3">
    <source>
        <dbReference type="EMBL" id="EFO88714.1"/>
    </source>
</evidence>
<dbReference type="Pfam" id="PF00059">
    <property type="entry name" value="Lectin_C"/>
    <property type="match status" value="1"/>
</dbReference>
<dbReference type="EMBL" id="DS268421">
    <property type="protein sequence ID" value="EFO88714.1"/>
    <property type="molecule type" value="Genomic_DNA"/>
</dbReference>
<evidence type="ECO:0000259" key="2">
    <source>
        <dbReference type="PROSITE" id="PS50041"/>
    </source>
</evidence>
<dbReference type="InterPro" id="IPR016186">
    <property type="entry name" value="C-type_lectin-like/link_sf"/>
</dbReference>
<dbReference type="HOGENOM" id="CLU_058687_1_1_1"/>
<dbReference type="AlphaFoldDB" id="E3M1K6"/>
<organism evidence="4">
    <name type="scientific">Caenorhabditis remanei</name>
    <name type="common">Caenorhabditis vulgaris</name>
    <dbReference type="NCBI Taxonomy" id="31234"/>
    <lineage>
        <taxon>Eukaryota</taxon>
        <taxon>Metazoa</taxon>
        <taxon>Ecdysozoa</taxon>
        <taxon>Nematoda</taxon>
        <taxon>Chromadorea</taxon>
        <taxon>Rhabditida</taxon>
        <taxon>Rhabditina</taxon>
        <taxon>Rhabditomorpha</taxon>
        <taxon>Rhabditoidea</taxon>
        <taxon>Rhabditidae</taxon>
        <taxon>Peloderinae</taxon>
        <taxon>Caenorhabditis</taxon>
    </lineage>
</organism>
<dbReference type="eggNOG" id="KOG4297">
    <property type="taxonomic scope" value="Eukaryota"/>
</dbReference>
<dbReference type="InParanoid" id="E3M1K6"/>
<reference evidence="3" key="1">
    <citation type="submission" date="2007-07" db="EMBL/GenBank/DDBJ databases">
        <title>PCAP assembly of the Caenorhabditis remanei genome.</title>
        <authorList>
            <consortium name="The Caenorhabditis remanei Sequencing Consortium"/>
            <person name="Wilson R.K."/>
        </authorList>
    </citation>
    <scope>NUCLEOTIDE SEQUENCE [LARGE SCALE GENOMIC DNA]</scope>
    <source>
        <strain evidence="3">PB4641</strain>
    </source>
</reference>
<accession>E3M1K6</accession>
<evidence type="ECO:0000313" key="4">
    <source>
        <dbReference type="Proteomes" id="UP000008281"/>
    </source>
</evidence>
<dbReference type="PANTHER" id="PTHR23124">
    <property type="entry name" value="C-TYPE LECTIN DOMAIN-CONTAINING PROTEIN-RELATED-RELATED"/>
    <property type="match status" value="1"/>
</dbReference>
<dbReference type="CDD" id="cd00037">
    <property type="entry name" value="CLECT"/>
    <property type="match status" value="1"/>
</dbReference>
<feature type="domain" description="C-type lectin" evidence="2">
    <location>
        <begin position="66"/>
        <end position="175"/>
    </location>
</feature>
<dbReference type="SUPFAM" id="SSF56436">
    <property type="entry name" value="C-type lectin-like"/>
    <property type="match status" value="1"/>
</dbReference>
<gene>
    <name evidence="3" type="ORF">CRE_06344</name>
</gene>
<sequence>MKSSVLVFLLCISSALAYVEVAMKCPDGWDWFKRSRGGWCMKVALRKKFSIYGLIQVFSGPVTQGEGETKCKAEGAVLAGVQNGDEVKWMGESLVKVAGGGSLWIGAKRSIPCIPIRGLTALCTPLTSFYWTDASTTGFLGFKKWLAGEPNNYGGNQGCVQLFSASGLMDDAACNIYSTGYVCGKVASF</sequence>
<evidence type="ECO:0000256" key="1">
    <source>
        <dbReference type="SAM" id="SignalP"/>
    </source>
</evidence>
<dbReference type="InterPro" id="IPR001304">
    <property type="entry name" value="C-type_lectin-like"/>
</dbReference>
<protein>
    <recommendedName>
        <fullName evidence="2">C-type lectin domain-containing protein</fullName>
    </recommendedName>
</protein>
<dbReference type="SMART" id="SM00034">
    <property type="entry name" value="CLECT"/>
    <property type="match status" value="1"/>
</dbReference>
<dbReference type="PROSITE" id="PS50041">
    <property type="entry name" value="C_TYPE_LECTIN_2"/>
    <property type="match status" value="1"/>
</dbReference>
<dbReference type="OrthoDB" id="5807131at2759"/>
<dbReference type="InterPro" id="IPR016187">
    <property type="entry name" value="CTDL_fold"/>
</dbReference>
<dbReference type="PANTHER" id="PTHR23124:SF74">
    <property type="entry name" value="C-TYPE LECTIN DOMAIN-CONTAINING PROTEIN"/>
    <property type="match status" value="1"/>
</dbReference>
<dbReference type="Gene3D" id="3.10.100.10">
    <property type="entry name" value="Mannose-Binding Protein A, subunit A"/>
    <property type="match status" value="1"/>
</dbReference>
<dbReference type="Proteomes" id="UP000008281">
    <property type="component" value="Unassembled WGS sequence"/>
</dbReference>
<keyword evidence="4" id="KW-1185">Reference proteome</keyword>
<dbReference type="FunCoup" id="E3M1K6">
    <property type="interactions" value="4"/>
</dbReference>
<feature type="chain" id="PRO_5003175863" description="C-type lectin domain-containing protein" evidence="1">
    <location>
        <begin position="18"/>
        <end position="189"/>
    </location>
</feature>
<dbReference type="OMA" id="VAMKCPD"/>
<dbReference type="STRING" id="31234.E3M1K6"/>
<proteinExistence type="predicted"/>
<feature type="signal peptide" evidence="1">
    <location>
        <begin position="1"/>
        <end position="17"/>
    </location>
</feature>
<name>E3M1K6_CAERE</name>
<keyword evidence="1" id="KW-0732">Signal</keyword>